<sequence length="102" mass="10926">MVDRAGRIEVLKHFGTAHNGLSLDHLIDQAEDFLDTHAQLTLDIGVEPPARSRPRMGDISNYHNTANSDQSALDFTTTGASTTDSSRAHSSSPAARSPQVVA</sequence>
<feature type="region of interest" description="Disordered" evidence="1">
    <location>
        <begin position="47"/>
        <end position="102"/>
    </location>
</feature>
<dbReference type="EMBL" id="LJXR01000001">
    <property type="protein sequence ID" value="OKY23843.1"/>
    <property type="molecule type" value="Genomic_DNA"/>
</dbReference>
<evidence type="ECO:0000313" key="2">
    <source>
        <dbReference type="EMBL" id="OKY23843.1"/>
    </source>
</evidence>
<proteinExistence type="predicted"/>
<feature type="compositionally biased region" description="Polar residues" evidence="1">
    <location>
        <begin position="61"/>
        <end position="79"/>
    </location>
</feature>
<dbReference type="AlphaFoldDB" id="A0AAX0J3P5"/>
<accession>A0AAX0J3P5</accession>
<organism evidence="2 3">
    <name type="scientific">Corynebacterium diphtheriae bv. gravis</name>
    <dbReference type="NCBI Taxonomy" id="1720349"/>
    <lineage>
        <taxon>Bacteria</taxon>
        <taxon>Bacillati</taxon>
        <taxon>Actinomycetota</taxon>
        <taxon>Actinomycetes</taxon>
        <taxon>Mycobacteriales</taxon>
        <taxon>Corynebacteriaceae</taxon>
        <taxon>Corynebacterium</taxon>
    </lineage>
</organism>
<comment type="caution">
    <text evidence="2">The sequence shown here is derived from an EMBL/GenBank/DDBJ whole genome shotgun (WGS) entry which is preliminary data.</text>
</comment>
<gene>
    <name evidence="2" type="ORF">AOT42_00750</name>
</gene>
<protein>
    <submittedName>
        <fullName evidence="2">Uncharacterized protein</fullName>
    </submittedName>
</protein>
<evidence type="ECO:0000313" key="3">
    <source>
        <dbReference type="Proteomes" id="UP000186159"/>
    </source>
</evidence>
<dbReference type="Proteomes" id="UP000186159">
    <property type="component" value="Unassembled WGS sequence"/>
</dbReference>
<name>A0AAX0J3P5_CORDP</name>
<reference evidence="2 3" key="1">
    <citation type="submission" date="2015-09" db="EMBL/GenBank/DDBJ databases">
        <title>Genome sequencing of Corynebacterium diphtheriae Bv. Gravis strain DSM 44123.</title>
        <authorList>
            <person name="Sangal V."/>
            <person name="Burkovski A."/>
        </authorList>
    </citation>
    <scope>NUCLEOTIDE SEQUENCE [LARGE SCALE GENOMIC DNA]</scope>
    <source>
        <strain evidence="2 3">DSM 44123</strain>
    </source>
</reference>
<feature type="compositionally biased region" description="Low complexity" evidence="1">
    <location>
        <begin position="80"/>
        <end position="102"/>
    </location>
</feature>
<evidence type="ECO:0000256" key="1">
    <source>
        <dbReference type="SAM" id="MobiDB-lite"/>
    </source>
</evidence>